<feature type="region of interest" description="Disordered" evidence="1">
    <location>
        <begin position="1"/>
        <end position="32"/>
    </location>
</feature>
<gene>
    <name evidence="2" type="ORF">NliqN6_2882</name>
</gene>
<dbReference type="AlphaFoldDB" id="A0A8H3TSM8"/>
<feature type="region of interest" description="Disordered" evidence="1">
    <location>
        <begin position="101"/>
        <end position="254"/>
    </location>
</feature>
<name>A0A8H3TSM8_9TREE</name>
<organism evidence="2 3">
    <name type="scientific">Naganishia liquefaciens</name>
    <dbReference type="NCBI Taxonomy" id="104408"/>
    <lineage>
        <taxon>Eukaryota</taxon>
        <taxon>Fungi</taxon>
        <taxon>Dikarya</taxon>
        <taxon>Basidiomycota</taxon>
        <taxon>Agaricomycotina</taxon>
        <taxon>Tremellomycetes</taxon>
        <taxon>Filobasidiales</taxon>
        <taxon>Filobasidiaceae</taxon>
        <taxon>Naganishia</taxon>
    </lineage>
</organism>
<evidence type="ECO:0000313" key="3">
    <source>
        <dbReference type="Proteomes" id="UP000620104"/>
    </source>
</evidence>
<evidence type="ECO:0000256" key="1">
    <source>
        <dbReference type="SAM" id="MobiDB-lite"/>
    </source>
</evidence>
<comment type="caution">
    <text evidence="2">The sequence shown here is derived from an EMBL/GenBank/DDBJ whole genome shotgun (WGS) entry which is preliminary data.</text>
</comment>
<protein>
    <submittedName>
        <fullName evidence="2">Uncharacterized protein</fullName>
    </submittedName>
</protein>
<dbReference type="Proteomes" id="UP000620104">
    <property type="component" value="Unassembled WGS sequence"/>
</dbReference>
<sequence>MFNLPALKPNGSKVVPMSRRSPEDSLLSTETSSTLVMTVPSQLTSENAKAVQADTPMMQDLSVGDDISIARADYSSPLTPLVDDSGRKTREHFEILTDRPMSFPASPIASSPTDTDACRLEPASNTFPRTPLRRRRRSSIYPPDVRPIVPEPAAQDPIASTPKTPRRRGRSVAPPPMHIETRSRSRARSAGPIPVQDLIEYAKTNRDPDQPQDEAAAMGCNRWERPTSSRQISHPEPRRKRAKTPMAPHWEAFV</sequence>
<dbReference type="EMBL" id="BLZA01000018">
    <property type="protein sequence ID" value="GHJ86480.1"/>
    <property type="molecule type" value="Genomic_DNA"/>
</dbReference>
<evidence type="ECO:0000313" key="2">
    <source>
        <dbReference type="EMBL" id="GHJ86480.1"/>
    </source>
</evidence>
<keyword evidence="3" id="KW-1185">Reference proteome</keyword>
<accession>A0A8H3TSM8</accession>
<proteinExistence type="predicted"/>
<reference evidence="2" key="1">
    <citation type="submission" date="2020-07" db="EMBL/GenBank/DDBJ databases">
        <title>Draft Genome Sequence of a Deep-Sea Yeast, Naganishia (Cryptococcus) liquefaciens strain N6.</title>
        <authorList>
            <person name="Han Y.W."/>
            <person name="Kajitani R."/>
            <person name="Morimoto H."/>
            <person name="Parhat M."/>
            <person name="Tsubouchi H."/>
            <person name="Bakenova O."/>
            <person name="Ogata M."/>
            <person name="Argunhan B."/>
            <person name="Aoki R."/>
            <person name="Kajiwara S."/>
            <person name="Itoh T."/>
            <person name="Iwasaki H."/>
        </authorList>
    </citation>
    <scope>NUCLEOTIDE SEQUENCE</scope>
    <source>
        <strain evidence="2">N6</strain>
    </source>
</reference>